<proteinExistence type="predicted"/>
<comment type="caution">
    <text evidence="2">The sequence shown here is derived from an EMBL/GenBank/DDBJ whole genome shotgun (WGS) entry which is preliminary data.</text>
</comment>
<keyword evidence="3" id="KW-1185">Reference proteome</keyword>
<accession>A0A120AFY8</accession>
<keyword evidence="1" id="KW-0732">Signal</keyword>
<dbReference type="EMBL" id="JAJA02000001">
    <property type="protein sequence ID" value="KWS03772.1"/>
    <property type="molecule type" value="Genomic_DNA"/>
</dbReference>
<organism evidence="2 3">
    <name type="scientific">Lysobacter capsici AZ78</name>
    <dbReference type="NCBI Taxonomy" id="1444315"/>
    <lineage>
        <taxon>Bacteria</taxon>
        <taxon>Pseudomonadati</taxon>
        <taxon>Pseudomonadota</taxon>
        <taxon>Gammaproteobacteria</taxon>
        <taxon>Lysobacterales</taxon>
        <taxon>Lysobacteraceae</taxon>
        <taxon>Lysobacter</taxon>
    </lineage>
</organism>
<dbReference type="AlphaFoldDB" id="A0A120AFY8"/>
<reference evidence="2 3" key="1">
    <citation type="journal article" date="2014" name="Genome Announc.">
        <title>Draft Genome Sequence of Lysobacter capsici AZ78, a Bacterium Antagonistic to Plant-Pathogenic Oomycetes.</title>
        <authorList>
            <person name="Puopolo G."/>
            <person name="Sonego P."/>
            <person name="Engelen K."/>
            <person name="Pertot I."/>
        </authorList>
    </citation>
    <scope>NUCLEOTIDE SEQUENCE [LARGE SCALE GENOMIC DNA]</scope>
    <source>
        <strain evidence="2 3">AZ78</strain>
    </source>
</reference>
<gene>
    <name evidence="2" type="ORF">AZ78_1321</name>
</gene>
<protein>
    <submittedName>
        <fullName evidence="2">Uncharacterized protein</fullName>
    </submittedName>
</protein>
<evidence type="ECO:0000256" key="1">
    <source>
        <dbReference type="SAM" id="SignalP"/>
    </source>
</evidence>
<sequence length="71" mass="7399">MMKKMAAVVFAAGLAIGAGGTASAQVGGQYCNPNGATTTIVQGSWRYYYTCSSHKWVFVKACPIGGGRCVF</sequence>
<dbReference type="Proteomes" id="UP000023435">
    <property type="component" value="Unassembled WGS sequence"/>
</dbReference>
<name>A0A120AFY8_9GAMM</name>
<evidence type="ECO:0000313" key="3">
    <source>
        <dbReference type="Proteomes" id="UP000023435"/>
    </source>
</evidence>
<evidence type="ECO:0000313" key="2">
    <source>
        <dbReference type="EMBL" id="KWS03772.1"/>
    </source>
</evidence>
<feature type="signal peptide" evidence="1">
    <location>
        <begin position="1"/>
        <end position="24"/>
    </location>
</feature>
<feature type="chain" id="PRO_5007163626" evidence="1">
    <location>
        <begin position="25"/>
        <end position="71"/>
    </location>
</feature>